<gene>
    <name evidence="2" type="ORF">SDC9_141509</name>
</gene>
<feature type="compositionally biased region" description="Polar residues" evidence="1">
    <location>
        <begin position="50"/>
        <end position="59"/>
    </location>
</feature>
<dbReference type="AlphaFoldDB" id="A0A645E0I2"/>
<protein>
    <submittedName>
        <fullName evidence="2">Uncharacterized protein</fullName>
    </submittedName>
</protein>
<evidence type="ECO:0000256" key="1">
    <source>
        <dbReference type="SAM" id="MobiDB-lite"/>
    </source>
</evidence>
<feature type="region of interest" description="Disordered" evidence="1">
    <location>
        <begin position="46"/>
        <end position="88"/>
    </location>
</feature>
<comment type="caution">
    <text evidence="2">The sequence shown here is derived from an EMBL/GenBank/DDBJ whole genome shotgun (WGS) entry which is preliminary data.</text>
</comment>
<accession>A0A645E0I2</accession>
<proteinExistence type="predicted"/>
<dbReference type="EMBL" id="VSSQ01041015">
    <property type="protein sequence ID" value="MPM94363.1"/>
    <property type="molecule type" value="Genomic_DNA"/>
</dbReference>
<reference evidence="2" key="1">
    <citation type="submission" date="2019-08" db="EMBL/GenBank/DDBJ databases">
        <authorList>
            <person name="Kucharzyk K."/>
            <person name="Murdoch R.W."/>
            <person name="Higgins S."/>
            <person name="Loffler F."/>
        </authorList>
    </citation>
    <scope>NUCLEOTIDE SEQUENCE</scope>
</reference>
<feature type="compositionally biased region" description="Basic residues" evidence="1">
    <location>
        <begin position="67"/>
        <end position="81"/>
    </location>
</feature>
<organism evidence="2">
    <name type="scientific">bioreactor metagenome</name>
    <dbReference type="NCBI Taxonomy" id="1076179"/>
    <lineage>
        <taxon>unclassified sequences</taxon>
        <taxon>metagenomes</taxon>
        <taxon>ecological metagenomes</taxon>
    </lineage>
</organism>
<name>A0A645E0I2_9ZZZZ</name>
<sequence>MVAFVGEIELVVELHVLTRDDGADAADASGLHGRLGAGDLERAGVGAGAQQGNYGSGRSHQAGGRSKVAHGRYGLRGRWKSPKNPGEAMACSTLETSLREKASCRSERVADADIHTSRPGVGDTCRAADQANAGAILVVDTRNPGVHRSALGEVVDISD</sequence>
<evidence type="ECO:0000313" key="2">
    <source>
        <dbReference type="EMBL" id="MPM94363.1"/>
    </source>
</evidence>